<sequence>MKTRELELYLNDLLEASRYKDYCPNGLQVQGRAEVRHIVTGVTASLALVEAAIEAGADALLVHHGYFWKNEDARVIGQKHARLKRLLGADLNLFAYHLPLDGHPELGNNVQLGLQLGLTPHGRFGDNDLCWSGSLPQAMPLATFAAHVGGVLGREPLVLGEPGQMVRSIGWCTGGAQGYFDAAVAAGVDAYLSGEASEQTAHLARESGVAYLAAGHHATERFGIRALGEHLADRFGLSHTFIDIPNPV</sequence>
<keyword evidence="4" id="KW-1185">Reference proteome</keyword>
<evidence type="ECO:0000313" key="3">
    <source>
        <dbReference type="EMBL" id="AOZ07737.1"/>
    </source>
</evidence>
<dbReference type="PANTHER" id="PTHR13799:SF14">
    <property type="entry name" value="GTP CYCLOHYDROLASE 1 TYPE 2 HOMOLOG"/>
    <property type="match status" value="1"/>
</dbReference>
<dbReference type="PANTHER" id="PTHR13799">
    <property type="entry name" value="NGG1 INTERACTING FACTOR 3"/>
    <property type="match status" value="1"/>
</dbReference>
<evidence type="ECO:0000256" key="2">
    <source>
        <dbReference type="ARBA" id="ARBA00022723"/>
    </source>
</evidence>
<comment type="similarity">
    <text evidence="1">Belongs to the GTP cyclohydrolase I type 2/NIF3 family.</text>
</comment>
<dbReference type="InterPro" id="IPR036069">
    <property type="entry name" value="DUF34/NIF3_sf"/>
</dbReference>
<name>A0ABM6F886_9BURK</name>
<evidence type="ECO:0000313" key="4">
    <source>
        <dbReference type="Proteomes" id="UP000177515"/>
    </source>
</evidence>
<keyword evidence="2" id="KW-0479">Metal-binding</keyword>
<evidence type="ECO:0000256" key="1">
    <source>
        <dbReference type="ARBA" id="ARBA00006964"/>
    </source>
</evidence>
<gene>
    <name evidence="3" type="ORF">BKK80_19310</name>
</gene>
<accession>A0ABM6F886</accession>
<reference evidence="3 4" key="1">
    <citation type="submission" date="2016-10" db="EMBL/GenBank/DDBJ databases">
        <title>Complete genome sequences of three Cupriavidus strains isolated from various Malaysian environments.</title>
        <authorList>
            <person name="Abdullah A.A.-A."/>
            <person name="Shafie N.A.H."/>
            <person name="Lau N.S."/>
        </authorList>
    </citation>
    <scope>NUCLEOTIDE SEQUENCE [LARGE SCALE GENOMIC DNA]</scope>
    <source>
        <strain evidence="3 4">USMAA1020</strain>
    </source>
</reference>
<dbReference type="RefSeq" id="WP_071070540.1">
    <property type="nucleotide sequence ID" value="NZ_CP017754.1"/>
</dbReference>
<protein>
    <submittedName>
        <fullName evidence="3">Nif3-like dinuclear metal center hexameric protein</fullName>
    </submittedName>
</protein>
<dbReference type="SUPFAM" id="SSF102705">
    <property type="entry name" value="NIF3 (NGG1p interacting factor 3)-like"/>
    <property type="match status" value="1"/>
</dbReference>
<dbReference type="EMBL" id="CP017754">
    <property type="protein sequence ID" value="AOZ07737.1"/>
    <property type="molecule type" value="Genomic_DNA"/>
</dbReference>
<dbReference type="Gene3D" id="3.40.1390.30">
    <property type="entry name" value="NIF3 (NGG1p interacting factor 3)-like"/>
    <property type="match status" value="2"/>
</dbReference>
<dbReference type="InterPro" id="IPR002678">
    <property type="entry name" value="DUF34/NIF3"/>
</dbReference>
<proteinExistence type="inferred from homology"/>
<dbReference type="Pfam" id="PF01784">
    <property type="entry name" value="DUF34_NIF3"/>
    <property type="match status" value="1"/>
</dbReference>
<dbReference type="Proteomes" id="UP000177515">
    <property type="component" value="Chromosome 1"/>
</dbReference>
<dbReference type="NCBIfam" id="TIGR00486">
    <property type="entry name" value="YbgI_SA1388"/>
    <property type="match status" value="1"/>
</dbReference>
<organism evidence="3 4">
    <name type="scientific">Cupriavidus malaysiensis</name>
    <dbReference type="NCBI Taxonomy" id="367825"/>
    <lineage>
        <taxon>Bacteria</taxon>
        <taxon>Pseudomonadati</taxon>
        <taxon>Pseudomonadota</taxon>
        <taxon>Betaproteobacteria</taxon>
        <taxon>Burkholderiales</taxon>
        <taxon>Burkholderiaceae</taxon>
        <taxon>Cupriavidus</taxon>
    </lineage>
</organism>